<evidence type="ECO:0008006" key="5">
    <source>
        <dbReference type="Google" id="ProtNLM"/>
    </source>
</evidence>
<keyword evidence="1" id="KW-0812">Transmembrane</keyword>
<comment type="caution">
    <text evidence="3">The sequence shown here is derived from an EMBL/GenBank/DDBJ whole genome shotgun (WGS) entry which is preliminary data.</text>
</comment>
<feature type="chain" id="PRO_5021270286" description="Secreted protein" evidence="2">
    <location>
        <begin position="23"/>
        <end position="111"/>
    </location>
</feature>
<evidence type="ECO:0000256" key="1">
    <source>
        <dbReference type="SAM" id="Phobius"/>
    </source>
</evidence>
<accession>A0A4Y2HYP9</accession>
<name>A0A4Y2HYP9_ARAVE</name>
<keyword evidence="2" id="KW-0732">Signal</keyword>
<keyword evidence="1" id="KW-0472">Membrane</keyword>
<keyword evidence="1" id="KW-1133">Transmembrane helix</keyword>
<keyword evidence="4" id="KW-1185">Reference proteome</keyword>
<dbReference type="AlphaFoldDB" id="A0A4Y2HYP9"/>
<protein>
    <recommendedName>
        <fullName evidence="5">Secreted protein</fullName>
    </recommendedName>
</protein>
<evidence type="ECO:0000256" key="2">
    <source>
        <dbReference type="SAM" id="SignalP"/>
    </source>
</evidence>
<feature type="transmembrane region" description="Helical" evidence="1">
    <location>
        <begin position="41"/>
        <end position="63"/>
    </location>
</feature>
<gene>
    <name evidence="3" type="ORF">AVEN_50722_1</name>
</gene>
<dbReference type="EMBL" id="BGPR01002252">
    <property type="protein sequence ID" value="GBM70453.1"/>
    <property type="molecule type" value="Genomic_DNA"/>
</dbReference>
<proteinExistence type="predicted"/>
<organism evidence="3 4">
    <name type="scientific">Araneus ventricosus</name>
    <name type="common">Orbweaver spider</name>
    <name type="synonym">Epeira ventricosa</name>
    <dbReference type="NCBI Taxonomy" id="182803"/>
    <lineage>
        <taxon>Eukaryota</taxon>
        <taxon>Metazoa</taxon>
        <taxon>Ecdysozoa</taxon>
        <taxon>Arthropoda</taxon>
        <taxon>Chelicerata</taxon>
        <taxon>Arachnida</taxon>
        <taxon>Araneae</taxon>
        <taxon>Araneomorphae</taxon>
        <taxon>Entelegynae</taxon>
        <taxon>Araneoidea</taxon>
        <taxon>Araneidae</taxon>
        <taxon>Araneus</taxon>
    </lineage>
</organism>
<sequence length="111" mass="12226">MKRKSLRFVILYFVSIIRHTCSLSTCKSSYSLTTKVDRTMFILPALLCLKVLPLFGQGVYHLIVPNKPRPPHAGGLSLRWSSPGPAPFLGRPGQCGYFCTTPTGGRLAPYA</sequence>
<evidence type="ECO:0000313" key="4">
    <source>
        <dbReference type="Proteomes" id="UP000499080"/>
    </source>
</evidence>
<reference evidence="3 4" key="1">
    <citation type="journal article" date="2019" name="Sci. Rep.">
        <title>Orb-weaving spider Araneus ventricosus genome elucidates the spidroin gene catalogue.</title>
        <authorList>
            <person name="Kono N."/>
            <person name="Nakamura H."/>
            <person name="Ohtoshi R."/>
            <person name="Moran D.A.P."/>
            <person name="Shinohara A."/>
            <person name="Yoshida Y."/>
            <person name="Fujiwara M."/>
            <person name="Mori M."/>
            <person name="Tomita M."/>
            <person name="Arakawa K."/>
        </authorList>
    </citation>
    <scope>NUCLEOTIDE SEQUENCE [LARGE SCALE GENOMIC DNA]</scope>
</reference>
<feature type="signal peptide" evidence="2">
    <location>
        <begin position="1"/>
        <end position="22"/>
    </location>
</feature>
<dbReference type="Proteomes" id="UP000499080">
    <property type="component" value="Unassembled WGS sequence"/>
</dbReference>
<evidence type="ECO:0000313" key="3">
    <source>
        <dbReference type="EMBL" id="GBM70453.1"/>
    </source>
</evidence>